<dbReference type="EMBL" id="AMZY02000009">
    <property type="protein sequence ID" value="EMS33724.1"/>
    <property type="molecule type" value="Genomic_DNA"/>
</dbReference>
<proteinExistence type="predicted"/>
<comment type="caution">
    <text evidence="1">The sequence shown here is derived from an EMBL/GenBank/DDBJ whole genome shotgun (WGS) entry which is preliminary data.</text>
</comment>
<evidence type="ECO:0000313" key="2">
    <source>
        <dbReference type="Proteomes" id="UP000010953"/>
    </source>
</evidence>
<name>M7XFT3_9BACT</name>
<gene>
    <name evidence="1" type="ORF">C943_04603</name>
</gene>
<organism evidence="1 2">
    <name type="scientific">Mariniradius saccharolyticus AK6</name>
    <dbReference type="NCBI Taxonomy" id="1239962"/>
    <lineage>
        <taxon>Bacteria</taxon>
        <taxon>Pseudomonadati</taxon>
        <taxon>Bacteroidota</taxon>
        <taxon>Cytophagia</taxon>
        <taxon>Cytophagales</taxon>
        <taxon>Cyclobacteriaceae</taxon>
        <taxon>Mariniradius</taxon>
    </lineage>
</organism>
<evidence type="ECO:0000313" key="1">
    <source>
        <dbReference type="EMBL" id="EMS33724.1"/>
    </source>
</evidence>
<sequence length="48" mass="5257">MVNLRAALKQFDNPILIVQSALYPAQGGMLNRGVILPIEGDYGLPFIE</sequence>
<dbReference type="InParanoid" id="M7XFT3"/>
<dbReference type="STRING" id="1239962.C943_04603"/>
<protein>
    <submittedName>
        <fullName evidence="1">Uncharacterized protein</fullName>
    </submittedName>
</protein>
<reference evidence="1" key="1">
    <citation type="submission" date="2013-01" db="EMBL/GenBank/DDBJ databases">
        <title>Genome assembly of Mariniradius saccharolyticus AK6.</title>
        <authorList>
            <person name="Vaidya B."/>
            <person name="Khatri I."/>
            <person name="Tanuku N.R.S."/>
            <person name="Subramanian S."/>
            <person name="Pinnaka A."/>
        </authorList>
    </citation>
    <scope>NUCLEOTIDE SEQUENCE [LARGE SCALE GENOMIC DNA]</scope>
    <source>
        <strain evidence="1">AK6</strain>
    </source>
</reference>
<dbReference type="Proteomes" id="UP000010953">
    <property type="component" value="Unassembled WGS sequence"/>
</dbReference>
<keyword evidence="2" id="KW-1185">Reference proteome</keyword>
<dbReference type="AlphaFoldDB" id="M7XFT3"/>
<accession>M7XFT3</accession>